<feature type="domain" description="HNH nuclease" evidence="1">
    <location>
        <begin position="214"/>
        <end position="268"/>
    </location>
</feature>
<accession>A0A8J8FFW4</accession>
<dbReference type="EMBL" id="WHPF01000014">
    <property type="protein sequence ID" value="NNV57300.1"/>
    <property type="molecule type" value="Genomic_DNA"/>
</dbReference>
<dbReference type="InterPro" id="IPR011396">
    <property type="entry name" value="PT_DNA_restrict"/>
</dbReference>
<evidence type="ECO:0000313" key="3">
    <source>
        <dbReference type="Proteomes" id="UP000598971"/>
    </source>
</evidence>
<name>A0A8J8FFW4_9BACT</name>
<dbReference type="RefSeq" id="WP_171609248.1">
    <property type="nucleotide sequence ID" value="NZ_WHPF01000014.1"/>
</dbReference>
<gene>
    <name evidence="2" type="ORF">GD597_17645</name>
</gene>
<organism evidence="2 3">
    <name type="scientific">Limnovirga soli</name>
    <dbReference type="NCBI Taxonomy" id="2656915"/>
    <lineage>
        <taxon>Bacteria</taxon>
        <taxon>Pseudomonadati</taxon>
        <taxon>Bacteroidota</taxon>
        <taxon>Chitinophagia</taxon>
        <taxon>Chitinophagales</taxon>
        <taxon>Chitinophagaceae</taxon>
        <taxon>Limnovirga</taxon>
    </lineage>
</organism>
<dbReference type="PIRSF" id="PIRSF030850">
    <property type="entry name" value="UCP030850"/>
    <property type="match status" value="1"/>
</dbReference>
<dbReference type="AlphaFoldDB" id="A0A8J8FFW4"/>
<protein>
    <recommendedName>
        <fullName evidence="1">HNH nuclease domain-containing protein</fullName>
    </recommendedName>
</protein>
<comment type="caution">
    <text evidence="2">The sequence shown here is derived from an EMBL/GenBank/DDBJ whole genome shotgun (WGS) entry which is preliminary data.</text>
</comment>
<dbReference type="Proteomes" id="UP000598971">
    <property type="component" value="Unassembled WGS sequence"/>
</dbReference>
<reference evidence="2" key="1">
    <citation type="submission" date="2019-10" db="EMBL/GenBank/DDBJ databases">
        <title>Draft genome sequence of Panacibacter sp. KCS-6.</title>
        <authorList>
            <person name="Yim K.J."/>
        </authorList>
    </citation>
    <scope>NUCLEOTIDE SEQUENCE</scope>
    <source>
        <strain evidence="2">KCS-6</strain>
    </source>
</reference>
<sequence length="325" mass="38108">MAEFLNTYLNAFSKLKRATKNGIKAPHKPILLLAIIKSIELGEIKNNKIYITPELVARFKDYWKWLVRESFFSPNFSLPFFHLTNDYTRNRLDRFWHLQTYFGKEILLTSSHSIRSFSQLQESVQYGYFDDRLFSLLSNHDSRQIVSRFLLEHYFSGQKLYDNRSDLFESVTKQILHDSPVEYLHVIERADEEEVFIRSGVFKKVVPRIYDYTCCISGLRIVSGYDIQMVDACHIIPFANSHNDTISNGISLCPNLHRAFDRGLVSIDCYYRVLVAENFVESSHENGIKAYQGKRIILPDEESYRPAVENLDWHRVNIFKSKAQH</sequence>
<dbReference type="CDD" id="cd00085">
    <property type="entry name" value="HNHc"/>
    <property type="match status" value="1"/>
</dbReference>
<proteinExistence type="predicted"/>
<keyword evidence="3" id="KW-1185">Reference proteome</keyword>
<evidence type="ECO:0000313" key="2">
    <source>
        <dbReference type="EMBL" id="NNV57300.1"/>
    </source>
</evidence>
<dbReference type="Pfam" id="PF13391">
    <property type="entry name" value="HNH_2"/>
    <property type="match status" value="1"/>
</dbReference>
<evidence type="ECO:0000259" key="1">
    <source>
        <dbReference type="Pfam" id="PF13391"/>
    </source>
</evidence>
<dbReference type="InterPro" id="IPR003615">
    <property type="entry name" value="HNH_nuc"/>
</dbReference>